<dbReference type="EMBL" id="JBHDLJ010000004">
    <property type="protein sequence ID" value="MFB0834152.1"/>
    <property type="molecule type" value="Genomic_DNA"/>
</dbReference>
<gene>
    <name evidence="6" type="ORF">ACETWP_06080</name>
</gene>
<dbReference type="InterPro" id="IPR003593">
    <property type="entry name" value="AAA+_ATPase"/>
</dbReference>
<evidence type="ECO:0000256" key="2">
    <source>
        <dbReference type="ARBA" id="ARBA00022741"/>
    </source>
</evidence>
<evidence type="ECO:0000256" key="3">
    <source>
        <dbReference type="ARBA" id="ARBA00022840"/>
    </source>
</evidence>
<keyword evidence="7" id="KW-1185">Reference proteome</keyword>
<dbReference type="Pfam" id="PF00004">
    <property type="entry name" value="AAA"/>
    <property type="match status" value="1"/>
</dbReference>
<protein>
    <submittedName>
        <fullName evidence="6">AAA family ATPase</fullName>
    </submittedName>
</protein>
<evidence type="ECO:0000259" key="5">
    <source>
        <dbReference type="SMART" id="SM00382"/>
    </source>
</evidence>
<keyword evidence="3" id="KW-0067">ATP-binding</keyword>
<evidence type="ECO:0000313" key="6">
    <source>
        <dbReference type="EMBL" id="MFB0834152.1"/>
    </source>
</evidence>
<organism evidence="6 7">
    <name type="scientific">Arthrobacter halodurans</name>
    <dbReference type="NCBI Taxonomy" id="516699"/>
    <lineage>
        <taxon>Bacteria</taxon>
        <taxon>Bacillati</taxon>
        <taxon>Actinomycetota</taxon>
        <taxon>Actinomycetes</taxon>
        <taxon>Micrococcales</taxon>
        <taxon>Micrococcaceae</taxon>
        <taxon>Arthrobacter</taxon>
    </lineage>
</organism>
<evidence type="ECO:0000256" key="1">
    <source>
        <dbReference type="ARBA" id="ARBA00006914"/>
    </source>
</evidence>
<feature type="region of interest" description="Disordered" evidence="4">
    <location>
        <begin position="462"/>
        <end position="488"/>
    </location>
</feature>
<dbReference type="CDD" id="cd19481">
    <property type="entry name" value="RecA-like_protease"/>
    <property type="match status" value="1"/>
</dbReference>
<dbReference type="Gene3D" id="3.40.50.300">
    <property type="entry name" value="P-loop containing nucleotide triphosphate hydrolases"/>
    <property type="match status" value="1"/>
</dbReference>
<accession>A0ABV4ULB7</accession>
<dbReference type="SMART" id="SM00382">
    <property type="entry name" value="AAA"/>
    <property type="match status" value="1"/>
</dbReference>
<evidence type="ECO:0000313" key="7">
    <source>
        <dbReference type="Proteomes" id="UP001575652"/>
    </source>
</evidence>
<dbReference type="Proteomes" id="UP001575652">
    <property type="component" value="Unassembled WGS sequence"/>
</dbReference>
<evidence type="ECO:0000256" key="4">
    <source>
        <dbReference type="SAM" id="MobiDB-lite"/>
    </source>
</evidence>
<dbReference type="InterPro" id="IPR050221">
    <property type="entry name" value="26S_Proteasome_ATPase"/>
</dbReference>
<dbReference type="SUPFAM" id="SSF52540">
    <property type="entry name" value="P-loop containing nucleoside triphosphate hydrolases"/>
    <property type="match status" value="1"/>
</dbReference>
<dbReference type="PANTHER" id="PTHR23073">
    <property type="entry name" value="26S PROTEASOME REGULATORY SUBUNIT"/>
    <property type="match status" value="1"/>
</dbReference>
<dbReference type="InterPro" id="IPR003959">
    <property type="entry name" value="ATPase_AAA_core"/>
</dbReference>
<keyword evidence="2" id="KW-0547">Nucleotide-binding</keyword>
<dbReference type="InterPro" id="IPR027417">
    <property type="entry name" value="P-loop_NTPase"/>
</dbReference>
<name>A0ABV4ULB7_9MICC</name>
<dbReference type="RefSeq" id="WP_373971326.1">
    <property type="nucleotide sequence ID" value="NZ_JBHDLJ010000004.1"/>
</dbReference>
<comment type="similarity">
    <text evidence="1">Belongs to the AAA ATPase family.</text>
</comment>
<comment type="caution">
    <text evidence="6">The sequence shown here is derived from an EMBL/GenBank/DDBJ whole genome shotgun (WGS) entry which is preliminary data.</text>
</comment>
<feature type="domain" description="AAA+ ATPase" evidence="5">
    <location>
        <begin position="210"/>
        <end position="337"/>
    </location>
</feature>
<proteinExistence type="inferred from homology"/>
<dbReference type="Gene3D" id="1.10.8.60">
    <property type="match status" value="1"/>
</dbReference>
<reference evidence="6 7" key="1">
    <citation type="submission" date="2024-09" db="EMBL/GenBank/DDBJ databases">
        <authorList>
            <person name="Salinas-Garcia M.A."/>
            <person name="Prieme A."/>
        </authorList>
    </citation>
    <scope>NUCLEOTIDE SEQUENCE [LARGE SCALE GENOMIC DNA]</scope>
    <source>
        <strain evidence="6 7">DSM 21081</strain>
    </source>
</reference>
<sequence length="488" mass="51453">METHLGGEVSSLPVVTEEFGGHRLTDASILLEALGAEKGARVAGLAGEVRHHMSLTDMLQGRRFQSVPIVEADYVSVAVGPCEQRRVVVFGLFLVQWDESPLAVLLRGAAPQFGRPGGTLEIVGRDPRVVDSFTGWFRARLQSESIFRGQVVSFTANEYEATSAGVTFHRRPRLSAADVVLPQGLLERVEGHVVGLGTHRDELLRRGQHLKRGVLLYGPPGTGKTHTVRYLLSKSEGTTSILLSGGSLALVSEAARMARALQPALVVLEDCDLVAEDRSFGHGPQPLLFELLDAMDGLDADADVAFVLTTNRVDMLERALAQRPGRVDLAVEIPRPDQAQRRELLRLYASGIGFGGGALDRAAAETEGTTASLAKELVRRAVLAAVTAGAEPADEHLSAAVAELMADGAVLTRALLGGDGTAGLEDGSDGDEEVVSFGFLGDPPTESGAYFAYAPSSGTAYGPAFPATDDAGSRTSPGARDADAAEDG</sequence>